<name>A0ABW1XJT1_9ALTE</name>
<dbReference type="RefSeq" id="WP_165490670.1">
    <property type="nucleotide sequence ID" value="NZ_JBHSUS010000001.1"/>
</dbReference>
<accession>A0ABW1XJT1</accession>
<dbReference type="InterPro" id="IPR022484">
    <property type="entry name" value="PEP-CTERM/exosrtase_acylTfrase"/>
</dbReference>
<reference evidence="2" key="1">
    <citation type="journal article" date="2019" name="Int. J. Syst. Evol. Microbiol.">
        <title>The Global Catalogue of Microorganisms (GCM) 10K type strain sequencing project: providing services to taxonomists for standard genome sequencing and annotation.</title>
        <authorList>
            <consortium name="The Broad Institute Genomics Platform"/>
            <consortium name="The Broad Institute Genome Sequencing Center for Infectious Disease"/>
            <person name="Wu L."/>
            <person name="Ma J."/>
        </authorList>
    </citation>
    <scope>NUCLEOTIDE SEQUENCE [LARGE SCALE GENOMIC DNA]</scope>
    <source>
        <strain evidence="2">CGMCC 1.16031</strain>
    </source>
</reference>
<proteinExistence type="predicted"/>
<dbReference type="InterPro" id="IPR016181">
    <property type="entry name" value="Acyl_CoA_acyltransferase"/>
</dbReference>
<keyword evidence="1" id="KW-0808">Transferase</keyword>
<protein>
    <submittedName>
        <fullName evidence="1">PEP-CTERM/exosortase system-associated acyltransferase</fullName>
    </submittedName>
</protein>
<comment type="caution">
    <text evidence="1">The sequence shown here is derived from an EMBL/GenBank/DDBJ whole genome shotgun (WGS) entry which is preliminary data.</text>
</comment>
<dbReference type="GO" id="GO:0016746">
    <property type="term" value="F:acyltransferase activity"/>
    <property type="evidence" value="ECO:0007669"/>
    <property type="project" value="UniProtKB-KW"/>
</dbReference>
<keyword evidence="2" id="KW-1185">Reference proteome</keyword>
<dbReference type="EMBL" id="JBHSUS010000001">
    <property type="protein sequence ID" value="MFC6439826.1"/>
    <property type="molecule type" value="Genomic_DNA"/>
</dbReference>
<sequence length="292" mass="33716">MQHIPRFSAKMGGQRRHVRAFLANFNLKYLSRSVDQIHQHFSRYFTLHIANDEHEKRLCYQTRHQVFAEELKQHLPSSQRIDNDEFDAYSVIGFVRHKSSGACAGTVRLVLPHHAGQPLPVERAASAALRLEANHPHHFHPTSICEISKLAIPAHFRRRSVDRGGWQATADGVHPQADLQNSRLLPYLGMALYFLAFSLSRYYHVQYGYVVLQPRMARTMALLGIELIPVGKPFEQHGQRQAYLYMPERVLTALPPNLRSLQKAMIDNLTRRGELPSFQSFRHNKFQREIPE</sequence>
<dbReference type="SUPFAM" id="SSF55729">
    <property type="entry name" value="Acyl-CoA N-acyltransferases (Nat)"/>
    <property type="match status" value="1"/>
</dbReference>
<dbReference type="NCBIfam" id="TIGR03694">
    <property type="entry name" value="exosort_acyl"/>
    <property type="match status" value="1"/>
</dbReference>
<gene>
    <name evidence="1" type="ORF">ACFP85_06655</name>
</gene>
<evidence type="ECO:0000313" key="1">
    <source>
        <dbReference type="EMBL" id="MFC6439826.1"/>
    </source>
</evidence>
<dbReference type="Proteomes" id="UP001596364">
    <property type="component" value="Unassembled WGS sequence"/>
</dbReference>
<evidence type="ECO:0000313" key="2">
    <source>
        <dbReference type="Proteomes" id="UP001596364"/>
    </source>
</evidence>
<organism evidence="1 2">
    <name type="scientific">Pseudobowmanella zhangzhouensis</name>
    <dbReference type="NCBI Taxonomy" id="1537679"/>
    <lineage>
        <taxon>Bacteria</taxon>
        <taxon>Pseudomonadati</taxon>
        <taxon>Pseudomonadota</taxon>
        <taxon>Gammaproteobacteria</taxon>
        <taxon>Alteromonadales</taxon>
        <taxon>Alteromonadaceae</taxon>
    </lineage>
</organism>
<keyword evidence="1" id="KW-0012">Acyltransferase</keyword>
<dbReference type="Gene3D" id="3.40.630.30">
    <property type="match status" value="1"/>
</dbReference>
<dbReference type="Pfam" id="PF13444">
    <property type="entry name" value="Acetyltransf_5"/>
    <property type="match status" value="1"/>
</dbReference>